<accession>A0ACB8ZRN4</accession>
<dbReference type="Proteomes" id="UP001055811">
    <property type="component" value="Linkage Group LG08"/>
</dbReference>
<protein>
    <submittedName>
        <fullName evidence="1">Uncharacterized protein</fullName>
    </submittedName>
</protein>
<name>A0ACB8ZRN4_CICIN</name>
<keyword evidence="2" id="KW-1185">Reference proteome</keyword>
<reference evidence="1 2" key="2">
    <citation type="journal article" date="2022" name="Mol. Ecol. Resour.">
        <title>The genomes of chicory, endive, great burdock and yacon provide insights into Asteraceae paleo-polyploidization history and plant inulin production.</title>
        <authorList>
            <person name="Fan W."/>
            <person name="Wang S."/>
            <person name="Wang H."/>
            <person name="Wang A."/>
            <person name="Jiang F."/>
            <person name="Liu H."/>
            <person name="Zhao H."/>
            <person name="Xu D."/>
            <person name="Zhang Y."/>
        </authorList>
    </citation>
    <scope>NUCLEOTIDE SEQUENCE [LARGE SCALE GENOMIC DNA]</scope>
    <source>
        <strain evidence="2">cv. Punajuju</strain>
        <tissue evidence="1">Leaves</tissue>
    </source>
</reference>
<evidence type="ECO:0000313" key="1">
    <source>
        <dbReference type="EMBL" id="KAI3700141.1"/>
    </source>
</evidence>
<organism evidence="1 2">
    <name type="scientific">Cichorium intybus</name>
    <name type="common">Chicory</name>
    <dbReference type="NCBI Taxonomy" id="13427"/>
    <lineage>
        <taxon>Eukaryota</taxon>
        <taxon>Viridiplantae</taxon>
        <taxon>Streptophyta</taxon>
        <taxon>Embryophyta</taxon>
        <taxon>Tracheophyta</taxon>
        <taxon>Spermatophyta</taxon>
        <taxon>Magnoliopsida</taxon>
        <taxon>eudicotyledons</taxon>
        <taxon>Gunneridae</taxon>
        <taxon>Pentapetalae</taxon>
        <taxon>asterids</taxon>
        <taxon>campanulids</taxon>
        <taxon>Asterales</taxon>
        <taxon>Asteraceae</taxon>
        <taxon>Cichorioideae</taxon>
        <taxon>Cichorieae</taxon>
        <taxon>Cichoriinae</taxon>
        <taxon>Cichorium</taxon>
    </lineage>
</organism>
<sequence>MVHTTTSDLGDVGMENKTISVHAENNVDISIQIHGIDHPLLAPSIHGDHGTKNTAEMNIMMNTKGQGKDDASHAVREIHAPKVKNSKTSTTVTNQELLNGHQVDDCISSYSSADGRCTGKNKPVKAGSFSARGHGQAIAH</sequence>
<proteinExistence type="predicted"/>
<gene>
    <name evidence="1" type="ORF">L2E82_44759</name>
</gene>
<evidence type="ECO:0000313" key="2">
    <source>
        <dbReference type="Proteomes" id="UP001055811"/>
    </source>
</evidence>
<dbReference type="EMBL" id="CM042016">
    <property type="protein sequence ID" value="KAI3700141.1"/>
    <property type="molecule type" value="Genomic_DNA"/>
</dbReference>
<reference evidence="2" key="1">
    <citation type="journal article" date="2022" name="Mol. Ecol. Resour.">
        <title>The genomes of chicory, endive, great burdock and yacon provide insights into Asteraceae palaeo-polyploidization history and plant inulin production.</title>
        <authorList>
            <person name="Fan W."/>
            <person name="Wang S."/>
            <person name="Wang H."/>
            <person name="Wang A."/>
            <person name="Jiang F."/>
            <person name="Liu H."/>
            <person name="Zhao H."/>
            <person name="Xu D."/>
            <person name="Zhang Y."/>
        </authorList>
    </citation>
    <scope>NUCLEOTIDE SEQUENCE [LARGE SCALE GENOMIC DNA]</scope>
    <source>
        <strain evidence="2">cv. Punajuju</strain>
    </source>
</reference>
<comment type="caution">
    <text evidence="1">The sequence shown here is derived from an EMBL/GenBank/DDBJ whole genome shotgun (WGS) entry which is preliminary data.</text>
</comment>